<dbReference type="OrthoDB" id="1058301at2759"/>
<dbReference type="FunFam" id="3.20.20.190:FF:000073">
    <property type="entry name" value="WGS project CABT00000000 data, contig 2.28"/>
    <property type="match status" value="1"/>
</dbReference>
<dbReference type="PANTHER" id="PTHR43805">
    <property type="entry name" value="GLYCEROPHOSPHORYL DIESTER PHOSPHODIESTERASE"/>
    <property type="match status" value="1"/>
</dbReference>
<dbReference type="GO" id="GO:0008081">
    <property type="term" value="F:phosphoric diester hydrolase activity"/>
    <property type="evidence" value="ECO:0007669"/>
    <property type="project" value="InterPro"/>
</dbReference>
<protein>
    <submittedName>
        <fullName evidence="3">PLC-like phosphodiesterase</fullName>
    </submittedName>
</protein>
<feature type="transmembrane region" description="Helical" evidence="1">
    <location>
        <begin position="323"/>
        <end position="343"/>
    </location>
</feature>
<dbReference type="GO" id="GO:0006629">
    <property type="term" value="P:lipid metabolic process"/>
    <property type="evidence" value="ECO:0007669"/>
    <property type="project" value="InterPro"/>
</dbReference>
<dbReference type="PANTHER" id="PTHR43805:SF1">
    <property type="entry name" value="GP-PDE DOMAIN-CONTAINING PROTEIN"/>
    <property type="match status" value="1"/>
</dbReference>
<dbReference type="Gene3D" id="3.20.20.190">
    <property type="entry name" value="Phosphatidylinositol (PI) phosphodiesterase"/>
    <property type="match status" value="1"/>
</dbReference>
<dbReference type="EMBL" id="MU004304">
    <property type="protein sequence ID" value="KAF2659794.1"/>
    <property type="molecule type" value="Genomic_DNA"/>
</dbReference>
<dbReference type="CDD" id="cd08570">
    <property type="entry name" value="GDPD_YPL206cp_fungi"/>
    <property type="match status" value="1"/>
</dbReference>
<sequence>MMQEEVELEFSPELVQTPLVENMVVPPVFKGLTRELNKLAEQPLLGPRTEFAPAHFAFAKKNVSGNRRPQAIAHRGYKAKFPENTMGAFKGAVEVGAEALETDVHLSRDGVVVLSHDKDLKRCFGRDEKIIDSDYEFLSTIRTLKEPHEPMPRLLDLLEYLAQPGLEEIWVLLDIKLDNDPEDVMRLIGSTIRSVQPAQDRPWSSRIVLGCWAAKYLPLCSRYLPGFPISHIGFSILYASHFFSVPNVSFNMLQGVLMLPWGRAFVRKAQRDKRPVFAWTVNEERRMRWDIRHGLDGVITDDPKKFLDVRRGWHDGMHEGFSLVMWLDVLRINFFALLFGWLFQMRFGFKDRKRLVRSQGGDVEH</sequence>
<dbReference type="AlphaFoldDB" id="A0A6A6TMH8"/>
<evidence type="ECO:0000256" key="1">
    <source>
        <dbReference type="SAM" id="Phobius"/>
    </source>
</evidence>
<dbReference type="PROSITE" id="PS51704">
    <property type="entry name" value="GP_PDE"/>
    <property type="match status" value="1"/>
</dbReference>
<organism evidence="3 4">
    <name type="scientific">Lophiostoma macrostomum CBS 122681</name>
    <dbReference type="NCBI Taxonomy" id="1314788"/>
    <lineage>
        <taxon>Eukaryota</taxon>
        <taxon>Fungi</taxon>
        <taxon>Dikarya</taxon>
        <taxon>Ascomycota</taxon>
        <taxon>Pezizomycotina</taxon>
        <taxon>Dothideomycetes</taxon>
        <taxon>Pleosporomycetidae</taxon>
        <taxon>Pleosporales</taxon>
        <taxon>Lophiostomataceae</taxon>
        <taxon>Lophiostoma</taxon>
    </lineage>
</organism>
<dbReference type="Pfam" id="PF03009">
    <property type="entry name" value="GDPD"/>
    <property type="match status" value="1"/>
</dbReference>
<dbReference type="SUPFAM" id="SSF51695">
    <property type="entry name" value="PLC-like phosphodiesterases"/>
    <property type="match status" value="1"/>
</dbReference>
<keyword evidence="1" id="KW-0472">Membrane</keyword>
<evidence type="ECO:0000313" key="3">
    <source>
        <dbReference type="EMBL" id="KAF2659794.1"/>
    </source>
</evidence>
<keyword evidence="1" id="KW-1133">Transmembrane helix</keyword>
<name>A0A6A6TMH8_9PLEO</name>
<dbReference type="Proteomes" id="UP000799324">
    <property type="component" value="Unassembled WGS sequence"/>
</dbReference>
<keyword evidence="1" id="KW-0812">Transmembrane</keyword>
<accession>A0A6A6TMH8</accession>
<gene>
    <name evidence="3" type="ORF">K491DRAFT_712334</name>
</gene>
<reference evidence="3" key="1">
    <citation type="journal article" date="2020" name="Stud. Mycol.">
        <title>101 Dothideomycetes genomes: a test case for predicting lifestyles and emergence of pathogens.</title>
        <authorList>
            <person name="Haridas S."/>
            <person name="Albert R."/>
            <person name="Binder M."/>
            <person name="Bloem J."/>
            <person name="Labutti K."/>
            <person name="Salamov A."/>
            <person name="Andreopoulos B."/>
            <person name="Baker S."/>
            <person name="Barry K."/>
            <person name="Bills G."/>
            <person name="Bluhm B."/>
            <person name="Cannon C."/>
            <person name="Castanera R."/>
            <person name="Culley D."/>
            <person name="Daum C."/>
            <person name="Ezra D."/>
            <person name="Gonzalez J."/>
            <person name="Henrissat B."/>
            <person name="Kuo A."/>
            <person name="Liang C."/>
            <person name="Lipzen A."/>
            <person name="Lutzoni F."/>
            <person name="Magnuson J."/>
            <person name="Mondo S."/>
            <person name="Nolan M."/>
            <person name="Ohm R."/>
            <person name="Pangilinan J."/>
            <person name="Park H.-J."/>
            <person name="Ramirez L."/>
            <person name="Alfaro M."/>
            <person name="Sun H."/>
            <person name="Tritt A."/>
            <person name="Yoshinaga Y."/>
            <person name="Zwiers L.-H."/>
            <person name="Turgeon B."/>
            <person name="Goodwin S."/>
            <person name="Spatafora J."/>
            <person name="Crous P."/>
            <person name="Grigoriev I."/>
        </authorList>
    </citation>
    <scope>NUCLEOTIDE SEQUENCE</scope>
    <source>
        <strain evidence="3">CBS 122681</strain>
    </source>
</reference>
<evidence type="ECO:0000259" key="2">
    <source>
        <dbReference type="PROSITE" id="PS51704"/>
    </source>
</evidence>
<feature type="domain" description="GP-PDE" evidence="2">
    <location>
        <begin position="69"/>
        <end position="310"/>
    </location>
</feature>
<evidence type="ECO:0000313" key="4">
    <source>
        <dbReference type="Proteomes" id="UP000799324"/>
    </source>
</evidence>
<proteinExistence type="predicted"/>
<dbReference type="InterPro" id="IPR030395">
    <property type="entry name" value="GP_PDE_dom"/>
</dbReference>
<dbReference type="InterPro" id="IPR017946">
    <property type="entry name" value="PLC-like_Pdiesterase_TIM-brl"/>
</dbReference>
<keyword evidence="4" id="KW-1185">Reference proteome</keyword>